<reference evidence="2" key="1">
    <citation type="submission" date="2021-02" db="EMBL/GenBank/DDBJ databases">
        <authorList>
            <person name="Nowell W R."/>
        </authorList>
    </citation>
    <scope>NUCLEOTIDE SEQUENCE</scope>
</reference>
<dbReference type="Gene3D" id="2.30.42.10">
    <property type="match status" value="1"/>
</dbReference>
<evidence type="ECO:0000313" key="3">
    <source>
        <dbReference type="Proteomes" id="UP000663845"/>
    </source>
</evidence>
<comment type="caution">
    <text evidence="2">The sequence shown here is derived from an EMBL/GenBank/DDBJ whole genome shotgun (WGS) entry which is preliminary data.</text>
</comment>
<feature type="non-terminal residue" evidence="2">
    <location>
        <position position="1"/>
    </location>
</feature>
<dbReference type="Pfam" id="PF00595">
    <property type="entry name" value="PDZ"/>
    <property type="match status" value="1"/>
</dbReference>
<evidence type="ECO:0000259" key="1">
    <source>
        <dbReference type="PROSITE" id="PS50106"/>
    </source>
</evidence>
<gene>
    <name evidence="2" type="ORF">JYZ213_LOCUS46900</name>
</gene>
<protein>
    <recommendedName>
        <fullName evidence="1">PDZ domain-containing protein</fullName>
    </recommendedName>
</protein>
<evidence type="ECO:0000313" key="2">
    <source>
        <dbReference type="EMBL" id="CAF1561354.1"/>
    </source>
</evidence>
<sequence length="46" mass="5035">SGTLQLGDRILSINGQPLEGMLLEDARSLIKGTKQQLHLDIEFDVA</sequence>
<dbReference type="SUPFAM" id="SSF50156">
    <property type="entry name" value="PDZ domain-like"/>
    <property type="match status" value="1"/>
</dbReference>
<accession>A0A815XSY6</accession>
<dbReference type="EMBL" id="CAJNOG010006631">
    <property type="protein sequence ID" value="CAF1561354.1"/>
    <property type="molecule type" value="Genomic_DNA"/>
</dbReference>
<dbReference type="InterPro" id="IPR001478">
    <property type="entry name" value="PDZ"/>
</dbReference>
<proteinExistence type="predicted"/>
<dbReference type="InterPro" id="IPR036034">
    <property type="entry name" value="PDZ_sf"/>
</dbReference>
<dbReference type="Proteomes" id="UP000663845">
    <property type="component" value="Unassembled WGS sequence"/>
</dbReference>
<dbReference type="AlphaFoldDB" id="A0A815XSY6"/>
<dbReference type="PROSITE" id="PS50106">
    <property type="entry name" value="PDZ"/>
    <property type="match status" value="1"/>
</dbReference>
<name>A0A815XSY6_9BILA</name>
<organism evidence="2 3">
    <name type="scientific">Adineta steineri</name>
    <dbReference type="NCBI Taxonomy" id="433720"/>
    <lineage>
        <taxon>Eukaryota</taxon>
        <taxon>Metazoa</taxon>
        <taxon>Spiralia</taxon>
        <taxon>Gnathifera</taxon>
        <taxon>Rotifera</taxon>
        <taxon>Eurotatoria</taxon>
        <taxon>Bdelloidea</taxon>
        <taxon>Adinetida</taxon>
        <taxon>Adinetidae</taxon>
        <taxon>Adineta</taxon>
    </lineage>
</organism>
<feature type="domain" description="PDZ" evidence="1">
    <location>
        <begin position="1"/>
        <end position="45"/>
    </location>
</feature>
<feature type="non-terminal residue" evidence="2">
    <location>
        <position position="46"/>
    </location>
</feature>